<evidence type="ECO:0000313" key="1">
    <source>
        <dbReference type="EMBL" id="CAG5106789.1"/>
    </source>
</evidence>
<dbReference type="InterPro" id="IPR022179">
    <property type="entry name" value="CFAP276"/>
</dbReference>
<sequence>MFRDPFPIEKFENDNTFGNREKHRHVVGKEDPFQRLAYTHTLQSQRRTRDYHDPQAPRDSLDFVIKTTHVPWKFNASKNEVLVQRETLGIDTGRKLKNRTVEEKLAFDPADPPIRVTVHEKQVANSKDGNQLIRGHHGANTNRGYVRKVDGGFYSL</sequence>
<keyword evidence="2" id="KW-1185">Reference proteome</keyword>
<evidence type="ECO:0000313" key="2">
    <source>
        <dbReference type="Proteomes" id="UP001158576"/>
    </source>
</evidence>
<accession>A0ABN7SZP1</accession>
<dbReference type="EMBL" id="OU015566">
    <property type="protein sequence ID" value="CAG5106789.1"/>
    <property type="molecule type" value="Genomic_DNA"/>
</dbReference>
<dbReference type="Proteomes" id="UP001158576">
    <property type="component" value="Chromosome 1"/>
</dbReference>
<gene>
    <name evidence="1" type="ORF">OKIOD_LOCUS11765</name>
</gene>
<dbReference type="Pfam" id="PF12494">
    <property type="entry name" value="DUF3695"/>
    <property type="match status" value="1"/>
</dbReference>
<proteinExistence type="predicted"/>
<organism evidence="1 2">
    <name type="scientific">Oikopleura dioica</name>
    <name type="common">Tunicate</name>
    <dbReference type="NCBI Taxonomy" id="34765"/>
    <lineage>
        <taxon>Eukaryota</taxon>
        <taxon>Metazoa</taxon>
        <taxon>Chordata</taxon>
        <taxon>Tunicata</taxon>
        <taxon>Appendicularia</taxon>
        <taxon>Copelata</taxon>
        <taxon>Oikopleuridae</taxon>
        <taxon>Oikopleura</taxon>
    </lineage>
</organism>
<reference evidence="1 2" key="1">
    <citation type="submission" date="2021-04" db="EMBL/GenBank/DDBJ databases">
        <authorList>
            <person name="Bliznina A."/>
        </authorList>
    </citation>
    <scope>NUCLEOTIDE SEQUENCE [LARGE SCALE GENOMIC DNA]</scope>
</reference>
<name>A0ABN7SZP1_OIKDI</name>
<protein>
    <submittedName>
        <fullName evidence="1">Oidioi.mRNA.OKI2018_I69.chr1.g3000.t1.cds</fullName>
    </submittedName>
</protein>